<name>A0A382BFY7_9ZZZZ</name>
<dbReference type="InterPro" id="IPR022742">
    <property type="entry name" value="Hydrolase_4"/>
</dbReference>
<feature type="transmembrane region" description="Helical" evidence="1">
    <location>
        <begin position="6"/>
        <end position="25"/>
    </location>
</feature>
<dbReference type="Pfam" id="PF12146">
    <property type="entry name" value="Hydrolase_4"/>
    <property type="match status" value="1"/>
</dbReference>
<dbReference type="EMBL" id="UINC01029670">
    <property type="protein sequence ID" value="SVB12780.1"/>
    <property type="molecule type" value="Genomic_DNA"/>
</dbReference>
<proteinExistence type="predicted"/>
<dbReference type="PANTHER" id="PTHR43798:SF33">
    <property type="entry name" value="HYDROLASE, PUTATIVE (AFU_ORTHOLOGUE AFUA_2G14860)-RELATED"/>
    <property type="match status" value="1"/>
</dbReference>
<feature type="domain" description="Serine aminopeptidase S33" evidence="2">
    <location>
        <begin position="63"/>
        <end position="277"/>
    </location>
</feature>
<dbReference type="InterPro" id="IPR050266">
    <property type="entry name" value="AB_hydrolase_sf"/>
</dbReference>
<gene>
    <name evidence="3" type="ORF">METZ01_LOCUS165634</name>
</gene>
<dbReference type="AlphaFoldDB" id="A0A382BFY7"/>
<dbReference type="Gene3D" id="3.40.50.1820">
    <property type="entry name" value="alpha/beta hydrolase"/>
    <property type="match status" value="1"/>
</dbReference>
<sequence>MTVFSYILISIALIIPIIIGLAYIFTSNEAGNLLEYQKSSNYKFVELSHGLTAYKEFGSKSDTPIIVIHGATLPSESFLGFCEGLSQKGYWIICYDQYGRGFSDRPKIKYDINLYISQLSELINYLSIDNVILYGSSMGAPIAINYSNKYPNSILAVGLQVPLVQGKNKILKIMKIPFVGNAVLRFFGIPFIKKRALQWPSEDKSQRIFIEKYIKQLTLPGTEQSILSSLRNVASENFYPSYVNFSKLNIPIHISYASDDEEINPASVQSVLEATPHAENFIFSGGHGGGIKIVPEIINLFTKFLERNSN</sequence>
<evidence type="ECO:0000313" key="3">
    <source>
        <dbReference type="EMBL" id="SVB12780.1"/>
    </source>
</evidence>
<dbReference type="InterPro" id="IPR029058">
    <property type="entry name" value="AB_hydrolase_fold"/>
</dbReference>
<keyword evidence="1" id="KW-0812">Transmembrane</keyword>
<dbReference type="GO" id="GO:0016020">
    <property type="term" value="C:membrane"/>
    <property type="evidence" value="ECO:0007669"/>
    <property type="project" value="TreeGrafter"/>
</dbReference>
<dbReference type="PANTHER" id="PTHR43798">
    <property type="entry name" value="MONOACYLGLYCEROL LIPASE"/>
    <property type="match status" value="1"/>
</dbReference>
<accession>A0A382BFY7</accession>
<evidence type="ECO:0000256" key="1">
    <source>
        <dbReference type="SAM" id="Phobius"/>
    </source>
</evidence>
<keyword evidence="1" id="KW-1133">Transmembrane helix</keyword>
<dbReference type="SUPFAM" id="SSF53474">
    <property type="entry name" value="alpha/beta-Hydrolases"/>
    <property type="match status" value="1"/>
</dbReference>
<reference evidence="3" key="1">
    <citation type="submission" date="2018-05" db="EMBL/GenBank/DDBJ databases">
        <authorList>
            <person name="Lanie J.A."/>
            <person name="Ng W.-L."/>
            <person name="Kazmierczak K.M."/>
            <person name="Andrzejewski T.M."/>
            <person name="Davidsen T.M."/>
            <person name="Wayne K.J."/>
            <person name="Tettelin H."/>
            <person name="Glass J.I."/>
            <person name="Rusch D."/>
            <person name="Podicherti R."/>
            <person name="Tsui H.-C.T."/>
            <person name="Winkler M.E."/>
        </authorList>
    </citation>
    <scope>NUCLEOTIDE SEQUENCE</scope>
</reference>
<evidence type="ECO:0000259" key="2">
    <source>
        <dbReference type="Pfam" id="PF12146"/>
    </source>
</evidence>
<organism evidence="3">
    <name type="scientific">marine metagenome</name>
    <dbReference type="NCBI Taxonomy" id="408172"/>
    <lineage>
        <taxon>unclassified sequences</taxon>
        <taxon>metagenomes</taxon>
        <taxon>ecological metagenomes</taxon>
    </lineage>
</organism>
<protein>
    <recommendedName>
        <fullName evidence="2">Serine aminopeptidase S33 domain-containing protein</fullName>
    </recommendedName>
</protein>
<keyword evidence="1" id="KW-0472">Membrane</keyword>